<accession>A0ABU0BV00</accession>
<dbReference type="InterPro" id="IPR037165">
    <property type="entry name" value="AldOxase/xan_DH_Mopterin-bd_sf"/>
</dbReference>
<evidence type="ECO:0000259" key="3">
    <source>
        <dbReference type="Pfam" id="PF20256"/>
    </source>
</evidence>
<proteinExistence type="predicted"/>
<protein>
    <submittedName>
        <fullName evidence="4">CO/xanthine dehydrogenase Mo-binding subunit</fullName>
    </submittedName>
</protein>
<comment type="caution">
    <text evidence="4">The sequence shown here is derived from an EMBL/GenBank/DDBJ whole genome shotgun (WGS) entry which is preliminary data.</text>
</comment>
<evidence type="ECO:0000313" key="5">
    <source>
        <dbReference type="Proteomes" id="UP001230207"/>
    </source>
</evidence>
<evidence type="ECO:0000313" key="4">
    <source>
        <dbReference type="EMBL" id="MDQ0322076.1"/>
    </source>
</evidence>
<keyword evidence="5" id="KW-1185">Reference proteome</keyword>
<dbReference type="Pfam" id="PF02738">
    <property type="entry name" value="MoCoBD_1"/>
    <property type="match status" value="1"/>
</dbReference>
<dbReference type="Gene3D" id="3.30.365.10">
    <property type="entry name" value="Aldehyde oxidase/xanthine dehydrogenase, molybdopterin binding domain"/>
    <property type="match status" value="2"/>
</dbReference>
<dbReference type="InterPro" id="IPR008274">
    <property type="entry name" value="AldOxase/xan_DH_MoCoBD1"/>
</dbReference>
<dbReference type="PANTHER" id="PTHR11908:SF153">
    <property type="entry name" value="DEHYDROGENASE"/>
    <property type="match status" value="1"/>
</dbReference>
<dbReference type="Proteomes" id="UP001230207">
    <property type="component" value="Unassembled WGS sequence"/>
</dbReference>
<feature type="compositionally biased region" description="Basic residues" evidence="1">
    <location>
        <begin position="273"/>
        <end position="282"/>
    </location>
</feature>
<dbReference type="InterPro" id="IPR016208">
    <property type="entry name" value="Ald_Oxase/xanthine_DH-like"/>
</dbReference>
<name>A0ABU0BV00_9HYPH</name>
<sequence length="306" mass="33183">MHATSRYEDYQENVANWSALAYTCDNVKIAYEVGKLDVSTPGDMRALGAATGVTALEAAMDELAYAVGIDPLDLRIRNFAHRDQMQDKQFTSKALHACYREGAARFGWSKRSHEPRSMREGHELIGWGMATGIWEAMMSPAEAKVRYSVDGKVTVSAAASDIGTGTYTILGQLGADAFGVPLDDVTVQIADSTLPKTGVQGGSWTAASTGSAVQAASRAVIATLLKHASRLENSPLAKVEADQVEIIDGRFCAGSQSSGRHERFGDHGTGRPFQHRGTRQSRPRYDDHAEVCGLHAFRGLRRSPRR</sequence>
<feature type="compositionally biased region" description="Basic and acidic residues" evidence="1">
    <location>
        <begin position="259"/>
        <end position="269"/>
    </location>
</feature>
<evidence type="ECO:0000259" key="2">
    <source>
        <dbReference type="Pfam" id="PF02738"/>
    </source>
</evidence>
<reference evidence="4 5" key="1">
    <citation type="submission" date="2023-07" db="EMBL/GenBank/DDBJ databases">
        <title>Genomic Encyclopedia of Type Strains, Phase IV (KMG-IV): sequencing the most valuable type-strain genomes for metagenomic binning, comparative biology and taxonomic classification.</title>
        <authorList>
            <person name="Goeker M."/>
        </authorList>
    </citation>
    <scope>NUCLEOTIDE SEQUENCE [LARGE SCALE GENOMIC DNA]</scope>
    <source>
        <strain evidence="4 5">DSM 1112</strain>
    </source>
</reference>
<dbReference type="InterPro" id="IPR046867">
    <property type="entry name" value="AldOxase/xan_DH_MoCoBD2"/>
</dbReference>
<feature type="domain" description="Aldehyde oxidase/xanthine dehydrogenase second molybdopterin binding" evidence="3">
    <location>
        <begin position="103"/>
        <end position="254"/>
    </location>
</feature>
<gene>
    <name evidence="4" type="ORF">QO002_004282</name>
</gene>
<feature type="region of interest" description="Disordered" evidence="1">
    <location>
        <begin position="256"/>
        <end position="287"/>
    </location>
</feature>
<dbReference type="Pfam" id="PF20256">
    <property type="entry name" value="MoCoBD_2"/>
    <property type="match status" value="1"/>
</dbReference>
<dbReference type="SUPFAM" id="SSF56003">
    <property type="entry name" value="Molybdenum cofactor-binding domain"/>
    <property type="match status" value="1"/>
</dbReference>
<feature type="domain" description="Aldehyde oxidase/xanthine dehydrogenase first molybdopterin binding" evidence="2">
    <location>
        <begin position="13"/>
        <end position="79"/>
    </location>
</feature>
<organism evidence="4 5">
    <name type="scientific">Pararhizobium capsulatum DSM 1112</name>
    <dbReference type="NCBI Taxonomy" id="1121113"/>
    <lineage>
        <taxon>Bacteria</taxon>
        <taxon>Pseudomonadati</taxon>
        <taxon>Pseudomonadota</taxon>
        <taxon>Alphaproteobacteria</taxon>
        <taxon>Hyphomicrobiales</taxon>
        <taxon>Rhizobiaceae</taxon>
        <taxon>Rhizobium/Agrobacterium group</taxon>
        <taxon>Pararhizobium</taxon>
    </lineage>
</organism>
<dbReference type="PANTHER" id="PTHR11908">
    <property type="entry name" value="XANTHINE DEHYDROGENASE"/>
    <property type="match status" value="1"/>
</dbReference>
<dbReference type="EMBL" id="JAUSVF010000002">
    <property type="protein sequence ID" value="MDQ0322076.1"/>
    <property type="molecule type" value="Genomic_DNA"/>
</dbReference>
<evidence type="ECO:0000256" key="1">
    <source>
        <dbReference type="SAM" id="MobiDB-lite"/>
    </source>
</evidence>